<keyword evidence="5" id="KW-0813">Transport</keyword>
<keyword evidence="7" id="KW-0999">Mitochondrion inner membrane</keyword>
<dbReference type="InterPro" id="IPR006806">
    <property type="entry name" value="NDUFA5"/>
</dbReference>
<evidence type="ECO:0000256" key="2">
    <source>
        <dbReference type="ARBA" id="ARBA00004443"/>
    </source>
</evidence>
<dbReference type="EMBL" id="JACMRX010000001">
    <property type="protein sequence ID" value="KAF7996473.1"/>
    <property type="molecule type" value="Genomic_DNA"/>
</dbReference>
<keyword evidence="10" id="KW-0472">Membrane</keyword>
<evidence type="ECO:0008006" key="13">
    <source>
        <dbReference type="Google" id="ProtNLM"/>
    </source>
</evidence>
<evidence type="ECO:0000256" key="3">
    <source>
        <dbReference type="ARBA" id="ARBA00010261"/>
    </source>
</evidence>
<organism evidence="11 12">
    <name type="scientific">Aphidius gifuensis</name>
    <name type="common">Parasitoid wasp</name>
    <dbReference type="NCBI Taxonomy" id="684658"/>
    <lineage>
        <taxon>Eukaryota</taxon>
        <taxon>Metazoa</taxon>
        <taxon>Ecdysozoa</taxon>
        <taxon>Arthropoda</taxon>
        <taxon>Hexapoda</taxon>
        <taxon>Insecta</taxon>
        <taxon>Pterygota</taxon>
        <taxon>Neoptera</taxon>
        <taxon>Endopterygota</taxon>
        <taxon>Hymenoptera</taxon>
        <taxon>Apocrita</taxon>
        <taxon>Ichneumonoidea</taxon>
        <taxon>Braconidae</taxon>
        <taxon>Aphidiinae</taxon>
        <taxon>Aphidius</taxon>
    </lineage>
</organism>
<dbReference type="Pfam" id="PF04716">
    <property type="entry name" value="ETC_C1_NDUFA5"/>
    <property type="match status" value="1"/>
</dbReference>
<comment type="caution">
    <text evidence="11">The sequence shown here is derived from an EMBL/GenBank/DDBJ whole genome shotgun (WGS) entry which is preliminary data.</text>
</comment>
<dbReference type="PANTHER" id="PTHR12653:SF0">
    <property type="entry name" value="NADH DEHYDROGENASE [UBIQUINONE] 1 ALPHA SUBCOMPLEX SUBUNIT 5"/>
    <property type="match status" value="1"/>
</dbReference>
<keyword evidence="8" id="KW-0249">Electron transport</keyword>
<keyword evidence="12" id="KW-1185">Reference proteome</keyword>
<evidence type="ECO:0000256" key="9">
    <source>
        <dbReference type="ARBA" id="ARBA00023128"/>
    </source>
</evidence>
<evidence type="ECO:0000256" key="6">
    <source>
        <dbReference type="ARBA" id="ARBA00022660"/>
    </source>
</evidence>
<name>A0A834Y2F1_APHGI</name>
<comment type="function">
    <text evidence="1">Accessory subunit of the mitochondrial membrane respiratory chain NADH dehydrogenase (Complex I), that is believed not to be involved in catalysis. Complex I functions in the transfer of electrons from NADH to the respiratory chain. The immediate electron acceptor for the enzyme is believed to be ubiquinone.</text>
</comment>
<keyword evidence="9" id="KW-0496">Mitochondrion</keyword>
<dbReference type="AlphaFoldDB" id="A0A834Y2F1"/>
<dbReference type="Proteomes" id="UP000639338">
    <property type="component" value="Unassembled WGS sequence"/>
</dbReference>
<evidence type="ECO:0000313" key="11">
    <source>
        <dbReference type="EMBL" id="KAF7996473.1"/>
    </source>
</evidence>
<evidence type="ECO:0000256" key="1">
    <source>
        <dbReference type="ARBA" id="ARBA00003195"/>
    </source>
</evidence>
<evidence type="ECO:0000256" key="4">
    <source>
        <dbReference type="ARBA" id="ARBA00011533"/>
    </source>
</evidence>
<evidence type="ECO:0000256" key="5">
    <source>
        <dbReference type="ARBA" id="ARBA00022448"/>
    </source>
</evidence>
<evidence type="ECO:0000256" key="8">
    <source>
        <dbReference type="ARBA" id="ARBA00022982"/>
    </source>
</evidence>
<comment type="subunit">
    <text evidence="4">Complex I is composed of 45 different subunits.</text>
</comment>
<accession>A0A834Y2F1</accession>
<dbReference type="GO" id="GO:0005743">
    <property type="term" value="C:mitochondrial inner membrane"/>
    <property type="evidence" value="ECO:0007669"/>
    <property type="project" value="UniProtKB-SubCell"/>
</dbReference>
<dbReference type="GO" id="GO:0022904">
    <property type="term" value="P:respiratory electron transport chain"/>
    <property type="evidence" value="ECO:0007669"/>
    <property type="project" value="InterPro"/>
</dbReference>
<evidence type="ECO:0000313" key="12">
    <source>
        <dbReference type="Proteomes" id="UP000639338"/>
    </source>
</evidence>
<proteinExistence type="inferred from homology"/>
<sequence length="117" mass="13267">MASAAKHSTLLTGLAVSKLPRRTLGNLYAKILRSLEKCPAESAYRKNVESIVKERAAIVKSTEDVAKIENKIGCGQVEELILQAENELLLTRRMINWKPWEATIQPPKHQWVWPPHK</sequence>
<comment type="subcellular location">
    <subcellularLocation>
        <location evidence="2">Mitochondrion inner membrane</location>
        <topology evidence="2">Peripheral membrane protein</topology>
        <orientation evidence="2">Matrix side</orientation>
    </subcellularLocation>
</comment>
<protein>
    <recommendedName>
        <fullName evidence="13">NADH dehydrogenase [ubiquinone] 1 alpha subcomplex subunit 5</fullName>
    </recommendedName>
</protein>
<dbReference type="OrthoDB" id="286811at2759"/>
<comment type="similarity">
    <text evidence="3">Belongs to the complex I NDUFA5 subunit family.</text>
</comment>
<keyword evidence="6" id="KW-0679">Respiratory chain</keyword>
<evidence type="ECO:0000256" key="7">
    <source>
        <dbReference type="ARBA" id="ARBA00022792"/>
    </source>
</evidence>
<reference evidence="11 12" key="1">
    <citation type="submission" date="2020-08" db="EMBL/GenBank/DDBJ databases">
        <title>Aphidius gifuensis genome sequencing and assembly.</title>
        <authorList>
            <person name="Du Z."/>
        </authorList>
    </citation>
    <scope>NUCLEOTIDE SEQUENCE [LARGE SCALE GENOMIC DNA]</scope>
    <source>
        <strain evidence="11">YNYX2018</strain>
        <tissue evidence="11">Adults</tissue>
    </source>
</reference>
<gene>
    <name evidence="11" type="ORF">HCN44_002105</name>
</gene>
<evidence type="ECO:0000256" key="10">
    <source>
        <dbReference type="ARBA" id="ARBA00023136"/>
    </source>
</evidence>
<dbReference type="PANTHER" id="PTHR12653">
    <property type="entry name" value="NADH-UBIQUINONE OXIDOREDUCTASE 13 KD-B SUBUNIT"/>
    <property type="match status" value="1"/>
</dbReference>